<evidence type="ECO:0000256" key="4">
    <source>
        <dbReference type="ARBA" id="ARBA00022614"/>
    </source>
</evidence>
<sequence length="596" mass="68551">MNRNLISDLDVGTFSPLTQLQKLVITNNKLTHLPRNMFASNQFLSILVLSGNNLSSVPTETLTTLHRLEKISLASNSIQIADFKAFTYMNNISCIDISGNQISSIWALNFKPLRNASLYKLNLSRNKLQILPQRLFSYIKEVEYLEMKSNRLQTLYLSSFLKTRSLKRLQMSHTELKAPDLFDNQTQSSFFDGLVSLERLNLSGNLLSNMSPGVFRSLTKLKVLDLSQASIVILKPELFKGLVSLTSLYLNENNILNTSAQVFSGLDNLGSLYFENSKLEFIDPDTFLKTPNLRSLFLSGNRLTKVQNDTFFPTSINHTLTIDVSANPFSCTCELSWFITWLHESNINLKHPNQTICSRTSIKEVVNLRILMFDPADFCFVNSVDSVNILLIVALSFFGVMVGFVSILAYSKRWWLNHKLFLLKLAIIGYQEMAEEFDEDNYEFHLNLMFHEAEEEWVDQVLKPGLEERLPHLQNIIYGDKDLHLGMYYVNAIFDAIDNSFKTVLLISNQSIDDPWCMTKLRMSLEHLNDTGLDKVILIFLEDIDDDHLPYLVRLFMSRNKPYMLWTENEDGQELFWAQFEKSMRANRAINNIIPV</sequence>
<dbReference type="InterPro" id="IPR001611">
    <property type="entry name" value="Leu-rich_rpt"/>
</dbReference>
<evidence type="ECO:0000256" key="3">
    <source>
        <dbReference type="ARBA" id="ARBA00009634"/>
    </source>
</evidence>
<keyword evidence="9 14" id="KW-1133">Transmembrane helix</keyword>
<dbReference type="Pfam" id="PF13676">
    <property type="entry name" value="TIR_2"/>
    <property type="match status" value="1"/>
</dbReference>
<reference evidence="16" key="2">
    <citation type="submission" date="2021-01" db="UniProtKB">
        <authorList>
            <consortium name="EnsemblMetazoa"/>
        </authorList>
    </citation>
    <scope>IDENTIFICATION</scope>
</reference>
<dbReference type="EnsemblMetazoa" id="XM_030992536">
    <property type="protein sequence ID" value="XP_030848396"/>
    <property type="gene ID" value="LOC105436923"/>
</dbReference>
<evidence type="ECO:0000256" key="13">
    <source>
        <dbReference type="ARBA" id="ARBA00023319"/>
    </source>
</evidence>
<dbReference type="PANTHER" id="PTHR24368">
    <property type="entry name" value="AMPHOTERIN-INDUCED PROTEIN"/>
    <property type="match status" value="1"/>
</dbReference>
<dbReference type="InterPro" id="IPR000157">
    <property type="entry name" value="TIR_dom"/>
</dbReference>
<evidence type="ECO:0000256" key="11">
    <source>
        <dbReference type="ARBA" id="ARBA00023170"/>
    </source>
</evidence>
<feature type="domain" description="TIR" evidence="15">
    <location>
        <begin position="442"/>
        <end position="584"/>
    </location>
</feature>
<keyword evidence="13" id="KW-0393">Immunoglobulin domain</keyword>
<dbReference type="GO" id="GO:0007165">
    <property type="term" value="P:signal transduction"/>
    <property type="evidence" value="ECO:0007669"/>
    <property type="project" value="InterPro"/>
</dbReference>
<dbReference type="SMART" id="SM00365">
    <property type="entry name" value="LRR_SD22"/>
    <property type="match status" value="3"/>
</dbReference>
<dbReference type="SUPFAM" id="SSF52058">
    <property type="entry name" value="L domain-like"/>
    <property type="match status" value="1"/>
</dbReference>
<dbReference type="SUPFAM" id="SSF52200">
    <property type="entry name" value="Toll/Interleukin receptor TIR domain"/>
    <property type="match status" value="1"/>
</dbReference>
<dbReference type="SMART" id="SM00369">
    <property type="entry name" value="LRR_TYP"/>
    <property type="match status" value="9"/>
</dbReference>
<dbReference type="KEGG" id="spu:105436923"/>
<dbReference type="PROSITE" id="PS51450">
    <property type="entry name" value="LRR"/>
    <property type="match status" value="1"/>
</dbReference>
<dbReference type="SMART" id="SM00255">
    <property type="entry name" value="TIR"/>
    <property type="match status" value="1"/>
</dbReference>
<keyword evidence="7" id="KW-0677">Repeat</keyword>
<protein>
    <recommendedName>
        <fullName evidence="15">TIR domain-containing protein</fullName>
    </recommendedName>
</protein>
<dbReference type="PROSITE" id="PS50104">
    <property type="entry name" value="TIR"/>
    <property type="match status" value="1"/>
</dbReference>
<evidence type="ECO:0000256" key="14">
    <source>
        <dbReference type="SAM" id="Phobius"/>
    </source>
</evidence>
<dbReference type="AlphaFoldDB" id="A0A7M7T276"/>
<evidence type="ECO:0000313" key="16">
    <source>
        <dbReference type="EnsemblMetazoa" id="XP_030848396"/>
    </source>
</evidence>
<dbReference type="FunFam" id="3.80.10.10:FF:001360">
    <property type="entry name" value="Uncharacterized protein"/>
    <property type="match status" value="1"/>
</dbReference>
<dbReference type="SMART" id="SM00082">
    <property type="entry name" value="LRRCT"/>
    <property type="match status" value="1"/>
</dbReference>
<keyword evidence="12" id="KW-0325">Glycoprotein</keyword>
<evidence type="ECO:0000256" key="1">
    <source>
        <dbReference type="ARBA" id="ARBA00004251"/>
    </source>
</evidence>
<evidence type="ECO:0000256" key="9">
    <source>
        <dbReference type="ARBA" id="ARBA00022989"/>
    </source>
</evidence>
<keyword evidence="11" id="KW-0675">Receptor</keyword>
<dbReference type="InterPro" id="IPR003591">
    <property type="entry name" value="Leu-rich_rpt_typical-subtyp"/>
</dbReference>
<dbReference type="GO" id="GO:0005886">
    <property type="term" value="C:plasma membrane"/>
    <property type="evidence" value="ECO:0007669"/>
    <property type="project" value="UniProtKB-SubCell"/>
</dbReference>
<dbReference type="InterPro" id="IPR032675">
    <property type="entry name" value="LRR_dom_sf"/>
</dbReference>
<proteinExistence type="inferred from homology"/>
<dbReference type="RefSeq" id="XP_030848396.1">
    <property type="nucleotide sequence ID" value="XM_030992536.1"/>
</dbReference>
<reference evidence="17" key="1">
    <citation type="submission" date="2015-02" db="EMBL/GenBank/DDBJ databases">
        <title>Genome sequencing for Strongylocentrotus purpuratus.</title>
        <authorList>
            <person name="Murali S."/>
            <person name="Liu Y."/>
            <person name="Vee V."/>
            <person name="English A."/>
            <person name="Wang M."/>
            <person name="Skinner E."/>
            <person name="Han Y."/>
            <person name="Muzny D.M."/>
            <person name="Worley K.C."/>
            <person name="Gibbs R.A."/>
        </authorList>
    </citation>
    <scope>NUCLEOTIDE SEQUENCE</scope>
</reference>
<dbReference type="Gene3D" id="3.40.50.10140">
    <property type="entry name" value="Toll/interleukin-1 receptor homology (TIR) domain"/>
    <property type="match status" value="1"/>
</dbReference>
<keyword evidence="5 14" id="KW-0812">Transmembrane</keyword>
<dbReference type="InterPro" id="IPR031283">
    <property type="entry name" value="AMIGO"/>
</dbReference>
<evidence type="ECO:0000256" key="7">
    <source>
        <dbReference type="ARBA" id="ARBA00022737"/>
    </source>
</evidence>
<comment type="similarity">
    <text evidence="2">Belongs to the immunoglobulin superfamily. AMIGO family.</text>
</comment>
<keyword evidence="17" id="KW-1185">Reference proteome</keyword>
<name>A0A7M7T276_STRPU</name>
<keyword evidence="6" id="KW-0732">Signal</keyword>
<keyword evidence="4" id="KW-0433">Leucine-rich repeat</keyword>
<dbReference type="Gene3D" id="3.80.10.10">
    <property type="entry name" value="Ribonuclease Inhibitor"/>
    <property type="match status" value="2"/>
</dbReference>
<evidence type="ECO:0000256" key="10">
    <source>
        <dbReference type="ARBA" id="ARBA00023136"/>
    </source>
</evidence>
<dbReference type="Proteomes" id="UP000007110">
    <property type="component" value="Unassembled WGS sequence"/>
</dbReference>
<dbReference type="GeneID" id="105436923"/>
<dbReference type="OMA" id="ICASYTH"/>
<dbReference type="Pfam" id="PF13855">
    <property type="entry name" value="LRR_8"/>
    <property type="match status" value="3"/>
</dbReference>
<dbReference type="PANTHER" id="PTHR24368:SF210">
    <property type="entry name" value="SURFACE ANTIGEN BSPA-LIKE"/>
    <property type="match status" value="1"/>
</dbReference>
<evidence type="ECO:0000256" key="12">
    <source>
        <dbReference type="ARBA" id="ARBA00023180"/>
    </source>
</evidence>
<dbReference type="GO" id="GO:0007155">
    <property type="term" value="P:cell adhesion"/>
    <property type="evidence" value="ECO:0007669"/>
    <property type="project" value="UniProtKB-KW"/>
</dbReference>
<dbReference type="InParanoid" id="A0A7M7T276"/>
<accession>A0A7M7T276</accession>
<keyword evidence="8" id="KW-0130">Cell adhesion</keyword>
<evidence type="ECO:0000256" key="8">
    <source>
        <dbReference type="ARBA" id="ARBA00022889"/>
    </source>
</evidence>
<evidence type="ECO:0000256" key="2">
    <source>
        <dbReference type="ARBA" id="ARBA00005670"/>
    </source>
</evidence>
<comment type="similarity">
    <text evidence="3">Belongs to the Toll-like receptor family.</text>
</comment>
<dbReference type="InterPro" id="IPR035897">
    <property type="entry name" value="Toll_tir_struct_dom_sf"/>
</dbReference>
<evidence type="ECO:0000259" key="15">
    <source>
        <dbReference type="PROSITE" id="PS50104"/>
    </source>
</evidence>
<dbReference type="OrthoDB" id="6363818at2759"/>
<evidence type="ECO:0000256" key="6">
    <source>
        <dbReference type="ARBA" id="ARBA00022729"/>
    </source>
</evidence>
<keyword evidence="10 14" id="KW-0472">Membrane</keyword>
<organism evidence="16 17">
    <name type="scientific">Strongylocentrotus purpuratus</name>
    <name type="common">Purple sea urchin</name>
    <dbReference type="NCBI Taxonomy" id="7668"/>
    <lineage>
        <taxon>Eukaryota</taxon>
        <taxon>Metazoa</taxon>
        <taxon>Echinodermata</taxon>
        <taxon>Eleutherozoa</taxon>
        <taxon>Echinozoa</taxon>
        <taxon>Echinoidea</taxon>
        <taxon>Euechinoidea</taxon>
        <taxon>Echinacea</taxon>
        <taxon>Camarodonta</taxon>
        <taxon>Echinidea</taxon>
        <taxon>Strongylocentrotidae</taxon>
        <taxon>Strongylocentrotus</taxon>
    </lineage>
</organism>
<comment type="subcellular location">
    <subcellularLocation>
        <location evidence="1">Cell membrane</location>
        <topology evidence="1">Single-pass type I membrane protein</topology>
    </subcellularLocation>
</comment>
<evidence type="ECO:0000256" key="5">
    <source>
        <dbReference type="ARBA" id="ARBA00022692"/>
    </source>
</evidence>
<dbReference type="InterPro" id="IPR000483">
    <property type="entry name" value="Cys-rich_flank_reg_C"/>
</dbReference>
<feature type="transmembrane region" description="Helical" evidence="14">
    <location>
        <begin position="389"/>
        <end position="410"/>
    </location>
</feature>
<evidence type="ECO:0000313" key="17">
    <source>
        <dbReference type="Proteomes" id="UP000007110"/>
    </source>
</evidence>